<sequence>MWLTPHLAPPAGPLAAAGGGAPLPLVGMAIAWQRDAGLTLNATPLQTSAPQRPADRQISGPAAAEGRISPAALAEGGGDAARADARSSPRAFSAEGPATAFAPLRPSRGSTPPLDRQSARRIALQAPLMLQLLMPVLFLGAVYGVCLVVGIIGSRLWTTIPQLPSFSCCARRRAVAGGKASHEGSAKEKAVPPSARSPDPMYPRRGFVYNSSWGELHGVRGGERDEEEGALGTLTPSCSRFSLAGEGCTAV</sequence>
<evidence type="ECO:0000256" key="2">
    <source>
        <dbReference type="SAM" id="Phobius"/>
    </source>
</evidence>
<evidence type="ECO:0000256" key="1">
    <source>
        <dbReference type="SAM" id="MobiDB-lite"/>
    </source>
</evidence>
<organism evidence="3 4">
    <name type="scientific">Prymnesium parvum</name>
    <name type="common">Toxic golden alga</name>
    <dbReference type="NCBI Taxonomy" id="97485"/>
    <lineage>
        <taxon>Eukaryota</taxon>
        <taxon>Haptista</taxon>
        <taxon>Haptophyta</taxon>
        <taxon>Prymnesiophyceae</taxon>
        <taxon>Prymnesiales</taxon>
        <taxon>Prymnesiaceae</taxon>
        <taxon>Prymnesium</taxon>
    </lineage>
</organism>
<gene>
    <name evidence="3" type="ORF">AB1Y20_004161</name>
</gene>
<keyword evidence="2" id="KW-0472">Membrane</keyword>
<evidence type="ECO:0000313" key="3">
    <source>
        <dbReference type="EMBL" id="KAL1515098.1"/>
    </source>
</evidence>
<reference evidence="3 4" key="1">
    <citation type="journal article" date="2024" name="Science">
        <title>Giant polyketide synthase enzymes in the biosynthesis of giant marine polyether toxins.</title>
        <authorList>
            <person name="Fallon T.R."/>
            <person name="Shende V.V."/>
            <person name="Wierzbicki I.H."/>
            <person name="Pendleton A.L."/>
            <person name="Watervoot N.F."/>
            <person name="Auber R.P."/>
            <person name="Gonzalez D.J."/>
            <person name="Wisecaver J.H."/>
            <person name="Moore B.S."/>
        </authorList>
    </citation>
    <scope>NUCLEOTIDE SEQUENCE [LARGE SCALE GENOMIC DNA]</scope>
    <source>
        <strain evidence="3 4">12B1</strain>
    </source>
</reference>
<protein>
    <submittedName>
        <fullName evidence="3">Uncharacterized protein</fullName>
    </submittedName>
</protein>
<name>A0AB34J6U8_PRYPA</name>
<feature type="region of interest" description="Disordered" evidence="1">
    <location>
        <begin position="44"/>
        <end position="116"/>
    </location>
</feature>
<proteinExistence type="predicted"/>
<feature type="compositionally biased region" description="Basic and acidic residues" evidence="1">
    <location>
        <begin position="180"/>
        <end position="190"/>
    </location>
</feature>
<feature type="transmembrane region" description="Helical" evidence="2">
    <location>
        <begin position="130"/>
        <end position="157"/>
    </location>
</feature>
<comment type="caution">
    <text evidence="3">The sequence shown here is derived from an EMBL/GenBank/DDBJ whole genome shotgun (WGS) entry which is preliminary data.</text>
</comment>
<dbReference type="Proteomes" id="UP001515480">
    <property type="component" value="Unassembled WGS sequence"/>
</dbReference>
<keyword evidence="2" id="KW-0812">Transmembrane</keyword>
<accession>A0AB34J6U8</accession>
<dbReference type="EMBL" id="JBGBPQ010000012">
    <property type="protein sequence ID" value="KAL1515098.1"/>
    <property type="molecule type" value="Genomic_DNA"/>
</dbReference>
<feature type="region of interest" description="Disordered" evidence="1">
    <location>
        <begin position="179"/>
        <end position="202"/>
    </location>
</feature>
<keyword evidence="4" id="KW-1185">Reference proteome</keyword>
<keyword evidence="2" id="KW-1133">Transmembrane helix</keyword>
<evidence type="ECO:0000313" key="4">
    <source>
        <dbReference type="Proteomes" id="UP001515480"/>
    </source>
</evidence>
<dbReference type="AlphaFoldDB" id="A0AB34J6U8"/>